<reference evidence="3 4" key="1">
    <citation type="submission" date="2016-06" db="EMBL/GenBank/DDBJ databases">
        <title>Genome sequence of Porphyrobacter dokdonensis DSW-74.</title>
        <authorList>
            <person name="Kim J.F."/>
            <person name="Song J.Y."/>
        </authorList>
    </citation>
    <scope>NUCLEOTIDE SEQUENCE [LARGE SCALE GENOMIC DNA]</scope>
    <source>
        <strain evidence="3 4">DSW-74</strain>
    </source>
</reference>
<dbReference type="EMBL" id="LZYB01000003">
    <property type="protein sequence ID" value="OBV11318.1"/>
    <property type="molecule type" value="Genomic_DNA"/>
</dbReference>
<dbReference type="PANTHER" id="PTHR42678:SF34">
    <property type="entry name" value="OS04G0183300 PROTEIN"/>
    <property type="match status" value="1"/>
</dbReference>
<protein>
    <submittedName>
        <fullName evidence="3">Amidase</fullName>
    </submittedName>
</protein>
<organism evidence="3 4">
    <name type="scientific">Erythrobacter dokdonensis DSW-74</name>
    <dbReference type="NCBI Taxonomy" id="1300349"/>
    <lineage>
        <taxon>Bacteria</taxon>
        <taxon>Pseudomonadati</taxon>
        <taxon>Pseudomonadota</taxon>
        <taxon>Alphaproteobacteria</taxon>
        <taxon>Sphingomonadales</taxon>
        <taxon>Erythrobacteraceae</taxon>
        <taxon>Erythrobacter/Porphyrobacter group</taxon>
        <taxon>Erythrobacter</taxon>
    </lineage>
</organism>
<feature type="domain" description="Amidase" evidence="2">
    <location>
        <begin position="64"/>
        <end position="493"/>
    </location>
</feature>
<dbReference type="Gene3D" id="3.90.1300.10">
    <property type="entry name" value="Amidase signature (AS) domain"/>
    <property type="match status" value="1"/>
</dbReference>
<feature type="chain" id="PRO_5008354948" evidence="1">
    <location>
        <begin position="35"/>
        <end position="520"/>
    </location>
</feature>
<proteinExistence type="predicted"/>
<dbReference type="AlphaFoldDB" id="A0A1A7BFL8"/>
<dbReference type="PANTHER" id="PTHR42678">
    <property type="entry name" value="AMIDASE"/>
    <property type="match status" value="1"/>
</dbReference>
<dbReference type="NCBIfam" id="NF006006">
    <property type="entry name" value="PRK08137.1"/>
    <property type="match status" value="1"/>
</dbReference>
<dbReference type="SUPFAM" id="SSF75304">
    <property type="entry name" value="Amidase signature (AS) enzymes"/>
    <property type="match status" value="1"/>
</dbReference>
<dbReference type="InterPro" id="IPR023631">
    <property type="entry name" value="Amidase_dom"/>
</dbReference>
<evidence type="ECO:0000313" key="4">
    <source>
        <dbReference type="Proteomes" id="UP000092484"/>
    </source>
</evidence>
<keyword evidence="4" id="KW-1185">Reference proteome</keyword>
<dbReference type="Proteomes" id="UP000092484">
    <property type="component" value="Unassembled WGS sequence"/>
</dbReference>
<name>A0A1A7BFL8_9SPHN</name>
<evidence type="ECO:0000256" key="1">
    <source>
        <dbReference type="SAM" id="SignalP"/>
    </source>
</evidence>
<dbReference type="STRING" id="1300349.I603_1726"/>
<keyword evidence="1" id="KW-0732">Signal</keyword>
<evidence type="ECO:0000259" key="2">
    <source>
        <dbReference type="Pfam" id="PF01425"/>
    </source>
</evidence>
<sequence length="520" mass="54996">MANLRAMTHRTTIRPAARPALALLLATAPIASFAQTSETLAIAETAPAAIADTAAQIERIRTLDDAGPMLNAVIAYNPDAAAIAATMTERPLQGRTVLVKDNIETREFPTTAGSLALKDNMTGRDAPMIANLRRAGGVVLGKTNLSEWANIRSDNSTSGWSAVGGLTRNPHAIDRNTCGSSSGSGAAIAAGFAWAAIGTETNGSITCPASINGIVGFKPSVGIVSRTHVVPISSTQDTAGPMTRTVYDAALLLTAIAGEDAADPVTLEAQRVADYTAGLDTYSLKGVRIGVMRDQVGNRDDLKAVFGTALADLERAGAVLVDISFQPDRQMFGDSFTVLMFELREEMGKYLGSIPAFPEGNTPRSLADLIAFNKAHADEEMRWFGQELFEQAETTTDREAYEKARANAVRIAGQETLDKLLADNDVQFLVVPTRGPSWVSDLVNGDNFNGSVGFGSPSAIAGYPHLTVPMGAIEGLPVGLSILGAKWDDHAVLKAGAAYEKARTAKLPAPSFERWKPAER</sequence>
<dbReference type="PATRIC" id="fig|1300349.4.peg.1718"/>
<gene>
    <name evidence="3" type="ORF">I603_1726</name>
</gene>
<feature type="signal peptide" evidence="1">
    <location>
        <begin position="1"/>
        <end position="34"/>
    </location>
</feature>
<accession>A0A1A7BFL8</accession>
<dbReference type="InterPro" id="IPR036928">
    <property type="entry name" value="AS_sf"/>
</dbReference>
<evidence type="ECO:0000313" key="3">
    <source>
        <dbReference type="EMBL" id="OBV11318.1"/>
    </source>
</evidence>
<comment type="caution">
    <text evidence="3">The sequence shown here is derived from an EMBL/GenBank/DDBJ whole genome shotgun (WGS) entry which is preliminary data.</text>
</comment>
<dbReference type="Pfam" id="PF01425">
    <property type="entry name" value="Amidase"/>
    <property type="match status" value="1"/>
</dbReference>